<dbReference type="PRINTS" id="PR00404">
    <property type="entry name" value="MADSDOMAIN"/>
</dbReference>
<dbReference type="Gene3D" id="3.40.1810.10">
    <property type="entry name" value="Transcription factor, MADS-box"/>
    <property type="match status" value="2"/>
</dbReference>
<keyword evidence="2" id="KW-0805">Transcription regulation</keyword>
<keyword evidence="3" id="KW-0238">DNA-binding</keyword>
<evidence type="ECO:0000256" key="2">
    <source>
        <dbReference type="ARBA" id="ARBA00023015"/>
    </source>
</evidence>
<dbReference type="SUPFAM" id="SSF55455">
    <property type="entry name" value="SRF-like"/>
    <property type="match status" value="2"/>
</dbReference>
<evidence type="ECO:0000313" key="8">
    <source>
        <dbReference type="Proteomes" id="UP000026915"/>
    </source>
</evidence>
<accession>A0A061GD19</accession>
<dbReference type="GO" id="GO:0006357">
    <property type="term" value="P:regulation of transcription by RNA polymerase II"/>
    <property type="evidence" value="ECO:0000318"/>
    <property type="project" value="GO_Central"/>
</dbReference>
<keyword evidence="5" id="KW-0539">Nucleus</keyword>
<dbReference type="OMA" id="NAPFPTN"/>
<dbReference type="HOGENOM" id="CLU_627636_0_0_1"/>
<feature type="domain" description="MADS-box" evidence="6">
    <location>
        <begin position="30"/>
        <end position="91"/>
    </location>
</feature>
<evidence type="ECO:0000259" key="6">
    <source>
        <dbReference type="PROSITE" id="PS50066"/>
    </source>
</evidence>
<dbReference type="GO" id="GO:0000978">
    <property type="term" value="F:RNA polymerase II cis-regulatory region sequence-specific DNA binding"/>
    <property type="evidence" value="ECO:0000318"/>
    <property type="project" value="GO_Central"/>
</dbReference>
<dbReference type="PANTHER" id="PTHR11945">
    <property type="entry name" value="MADS BOX PROTEIN"/>
    <property type="match status" value="1"/>
</dbReference>
<keyword evidence="4" id="KW-0804">Transcription</keyword>
<evidence type="ECO:0000256" key="3">
    <source>
        <dbReference type="ARBA" id="ARBA00023125"/>
    </source>
</evidence>
<proteinExistence type="predicted"/>
<gene>
    <name evidence="7" type="ORF">TCM_029519</name>
</gene>
<dbReference type="GO" id="GO:0005634">
    <property type="term" value="C:nucleus"/>
    <property type="evidence" value="ECO:0007669"/>
    <property type="project" value="UniProtKB-SubCell"/>
</dbReference>
<reference evidence="7 8" key="1">
    <citation type="journal article" date="2013" name="Genome Biol.">
        <title>The genome sequence of the most widely cultivated cacao type and its use to identify candidate genes regulating pod color.</title>
        <authorList>
            <person name="Motamayor J.C."/>
            <person name="Mockaitis K."/>
            <person name="Schmutz J."/>
            <person name="Haiminen N."/>
            <person name="Iii D.L."/>
            <person name="Cornejo O."/>
            <person name="Findley S.D."/>
            <person name="Zheng P."/>
            <person name="Utro F."/>
            <person name="Royaert S."/>
            <person name="Saski C."/>
            <person name="Jenkins J."/>
            <person name="Podicheti R."/>
            <person name="Zhao M."/>
            <person name="Scheffler B.E."/>
            <person name="Stack J.C."/>
            <person name="Feltus F.A."/>
            <person name="Mustiga G.M."/>
            <person name="Amores F."/>
            <person name="Phillips W."/>
            <person name="Marelli J.P."/>
            <person name="May G.D."/>
            <person name="Shapiro H."/>
            <person name="Ma J."/>
            <person name="Bustamante C.D."/>
            <person name="Schnell R.J."/>
            <person name="Main D."/>
            <person name="Gilbert D."/>
            <person name="Parida L."/>
            <person name="Kuhn D.N."/>
        </authorList>
    </citation>
    <scope>NUCLEOTIDE SEQUENCE [LARGE SCALE GENOMIC DNA]</scope>
    <source>
        <strain evidence="8">cv. Matina 1-6</strain>
    </source>
</reference>
<dbReference type="Gene3D" id="6.10.140.920">
    <property type="match status" value="1"/>
</dbReference>
<evidence type="ECO:0000256" key="1">
    <source>
        <dbReference type="ARBA" id="ARBA00004123"/>
    </source>
</evidence>
<dbReference type="GO" id="GO:0000981">
    <property type="term" value="F:DNA-binding transcription factor activity, RNA polymerase II-specific"/>
    <property type="evidence" value="ECO:0000318"/>
    <property type="project" value="GO_Central"/>
</dbReference>
<dbReference type="AlphaFoldDB" id="A0A061GD19"/>
<dbReference type="GO" id="GO:0046983">
    <property type="term" value="F:protein dimerization activity"/>
    <property type="evidence" value="ECO:0007669"/>
    <property type="project" value="InterPro"/>
</dbReference>
<evidence type="ECO:0000313" key="7">
    <source>
        <dbReference type="EMBL" id="EOY27745.1"/>
    </source>
</evidence>
<dbReference type="SMART" id="SM00432">
    <property type="entry name" value="MADS"/>
    <property type="match status" value="2"/>
</dbReference>
<dbReference type="FunFam" id="3.40.1810.10:FF:000006">
    <property type="entry name" value="Agamous-like MADS-box protein AGL62"/>
    <property type="match status" value="1"/>
</dbReference>
<dbReference type="PANTHER" id="PTHR11945:SF725">
    <property type="entry name" value="AGAMOUS-LIKE 58-RELATED"/>
    <property type="match status" value="1"/>
</dbReference>
<dbReference type="GO" id="GO:0045944">
    <property type="term" value="P:positive regulation of transcription by RNA polymerase II"/>
    <property type="evidence" value="ECO:0007669"/>
    <property type="project" value="InterPro"/>
</dbReference>
<keyword evidence="8" id="KW-1185">Reference proteome</keyword>
<evidence type="ECO:0000256" key="4">
    <source>
        <dbReference type="ARBA" id="ARBA00023163"/>
    </source>
</evidence>
<dbReference type="CDD" id="cd00265">
    <property type="entry name" value="MADS_MEF2_like"/>
    <property type="match status" value="1"/>
</dbReference>
<evidence type="ECO:0000256" key="5">
    <source>
        <dbReference type="ARBA" id="ARBA00023242"/>
    </source>
</evidence>
<dbReference type="Proteomes" id="UP000026915">
    <property type="component" value="Chromosome 6"/>
</dbReference>
<comment type="subcellular location">
    <subcellularLocation>
        <location evidence="1">Nucleus</location>
    </subcellularLocation>
</comment>
<feature type="domain" description="MADS-box" evidence="6">
    <location>
        <begin position="166"/>
        <end position="226"/>
    </location>
</feature>
<dbReference type="PROSITE" id="PS50066">
    <property type="entry name" value="MADS_BOX_2"/>
    <property type="match status" value="2"/>
</dbReference>
<sequence length="437" mass="49499">MKCIPKARTFQPRHHQQRIQERTKGLRQTKACQKIEIKRNEDDGERFITFSERKSGIYKKAIELHVTLCGDGIGILVFSSAGKPFYYGHPSIESITNRCLRHRSLLRRVYEIKIRASASSLPSTNPAQATNPFASYRHEYFRNEDDHKRNGNISVNKVVGSGKKTRGRQKIEMKKIENEDDRLITFSKRRSGIYKKASELATMCGAEIAFIVFSPAGKPFSYGHPSVESVVNRYLNQNPLPNDNTHPLVEAHRKVRINTLAQQHNELVTQLDAEKERGKMLDQLTRGKETKGWWEAPIDQLNQQELEKLYLSFAELRTSLHSKMKEKSAEATSSQLALMDPAQLTTPFPANPFPTYLNEQVPAQLNAPFPTNPFPTNLNEQVPAQLNAPFPTNPFPTNLNVQVPAQLTTPFPTNPFPTNLNEQVPGFFPPGFGPGRQ</sequence>
<organism evidence="7 8">
    <name type="scientific">Theobroma cacao</name>
    <name type="common">Cacao</name>
    <name type="synonym">Cocoa</name>
    <dbReference type="NCBI Taxonomy" id="3641"/>
    <lineage>
        <taxon>Eukaryota</taxon>
        <taxon>Viridiplantae</taxon>
        <taxon>Streptophyta</taxon>
        <taxon>Embryophyta</taxon>
        <taxon>Tracheophyta</taxon>
        <taxon>Spermatophyta</taxon>
        <taxon>Magnoliopsida</taxon>
        <taxon>eudicotyledons</taxon>
        <taxon>Gunneridae</taxon>
        <taxon>Pentapetalae</taxon>
        <taxon>rosids</taxon>
        <taxon>malvids</taxon>
        <taxon>Malvales</taxon>
        <taxon>Malvaceae</taxon>
        <taxon>Byttnerioideae</taxon>
        <taxon>Theobroma</taxon>
    </lineage>
</organism>
<dbReference type="InterPro" id="IPR036879">
    <property type="entry name" value="TF_MADSbox_sf"/>
</dbReference>
<protein>
    <submittedName>
        <fullName evidence="7">Agamous 57</fullName>
    </submittedName>
</protein>
<dbReference type="Gramene" id="EOY27745">
    <property type="protein sequence ID" value="EOY27745"/>
    <property type="gene ID" value="TCM_029519"/>
</dbReference>
<name>A0A061GD19_THECC</name>
<dbReference type="Pfam" id="PF00319">
    <property type="entry name" value="SRF-TF"/>
    <property type="match status" value="2"/>
</dbReference>
<dbReference type="InParanoid" id="A0A061GD19"/>
<dbReference type="InterPro" id="IPR033896">
    <property type="entry name" value="MEF2-like_N"/>
</dbReference>
<dbReference type="EMBL" id="CM001884">
    <property type="protein sequence ID" value="EOY27745.1"/>
    <property type="molecule type" value="Genomic_DNA"/>
</dbReference>
<dbReference type="InterPro" id="IPR002100">
    <property type="entry name" value="TF_MADSbox"/>
</dbReference>
<dbReference type="eggNOG" id="KOG0014">
    <property type="taxonomic scope" value="Eukaryota"/>
</dbReference>